<dbReference type="SUPFAM" id="SSF54637">
    <property type="entry name" value="Thioesterase/thiol ester dehydrase-isomerase"/>
    <property type="match status" value="2"/>
</dbReference>
<evidence type="ECO:0000259" key="4">
    <source>
        <dbReference type="Pfam" id="PF20789"/>
    </source>
</evidence>
<comment type="caution">
    <text evidence="5">The sequence shown here is derived from an EMBL/GenBank/DDBJ whole genome shotgun (WGS) entry which is preliminary data.</text>
</comment>
<evidence type="ECO:0000256" key="1">
    <source>
        <dbReference type="ARBA" id="ARBA00006538"/>
    </source>
</evidence>
<feature type="domain" description="Acyl-CoA thioesterase-like C-terminal" evidence="4">
    <location>
        <begin position="137"/>
        <end position="263"/>
    </location>
</feature>
<dbReference type="InterPro" id="IPR049449">
    <property type="entry name" value="TesB_ACOT8-like_N"/>
</dbReference>
<dbReference type="CDD" id="cd03444">
    <property type="entry name" value="Thioesterase_II_repeat1"/>
    <property type="match status" value="1"/>
</dbReference>
<evidence type="ECO:0000313" key="5">
    <source>
        <dbReference type="EMBL" id="GAA2722876.1"/>
    </source>
</evidence>
<dbReference type="InterPro" id="IPR049450">
    <property type="entry name" value="ACOT8-like_C"/>
</dbReference>
<gene>
    <name evidence="5" type="ORF">GCM10010439_16660</name>
</gene>
<dbReference type="InterPro" id="IPR029069">
    <property type="entry name" value="HotDog_dom_sf"/>
</dbReference>
<sequence length="275" mass="30228">MSTMAGALKELFALERRAEERFTAHPVEGVMTRSFGGQIAAQSLLAASVTVPRGRPAHSLHGHFLRVGNSSLLLDLDVRRVRDGRGFSARHVTASQEGRTVFEMTASFHEPEEGEDWQPGRPEAPLPEEIAPFESSPFFFRLAPHLDVRPVAPLAEEEGFPLRHPYWIRLSSPVDDPVLHPCLITYFSDMGLVHASRPPGSPFAYSGFASLDLSVWFHRPARADEWLLHTMAPAGNHGARGMTHGTMHTLDGTLVASISQETLLRPDLTGDGPAF</sequence>
<protein>
    <submittedName>
        <fullName evidence="5">Thioesterase family protein</fullName>
    </submittedName>
</protein>
<dbReference type="RefSeq" id="WP_344449645.1">
    <property type="nucleotide sequence ID" value="NZ_BAAATZ010000006.1"/>
</dbReference>
<name>A0ABN3U238_9ACTN</name>
<dbReference type="Proteomes" id="UP001501842">
    <property type="component" value="Unassembled WGS sequence"/>
</dbReference>
<dbReference type="PANTHER" id="PTHR11066">
    <property type="entry name" value="ACYL-COA THIOESTERASE"/>
    <property type="match status" value="1"/>
</dbReference>
<keyword evidence="6" id="KW-1185">Reference proteome</keyword>
<dbReference type="PANTHER" id="PTHR11066:SF34">
    <property type="entry name" value="ACYL-COENZYME A THIOESTERASE 8"/>
    <property type="match status" value="1"/>
</dbReference>
<evidence type="ECO:0000256" key="2">
    <source>
        <dbReference type="ARBA" id="ARBA00022801"/>
    </source>
</evidence>
<comment type="similarity">
    <text evidence="1">Belongs to the C/M/P thioester hydrolase family.</text>
</comment>
<evidence type="ECO:0000313" key="6">
    <source>
        <dbReference type="Proteomes" id="UP001501842"/>
    </source>
</evidence>
<reference evidence="5 6" key="1">
    <citation type="journal article" date="2019" name="Int. J. Syst. Evol. Microbiol.">
        <title>The Global Catalogue of Microorganisms (GCM) 10K type strain sequencing project: providing services to taxonomists for standard genome sequencing and annotation.</title>
        <authorList>
            <consortium name="The Broad Institute Genomics Platform"/>
            <consortium name="The Broad Institute Genome Sequencing Center for Infectious Disease"/>
            <person name="Wu L."/>
            <person name="Ma J."/>
        </authorList>
    </citation>
    <scope>NUCLEOTIDE SEQUENCE [LARGE SCALE GENOMIC DNA]</scope>
    <source>
        <strain evidence="5 6">JCM 8201</strain>
    </source>
</reference>
<organism evidence="5 6">
    <name type="scientific">Actinocorallia aurantiaca</name>
    <dbReference type="NCBI Taxonomy" id="46204"/>
    <lineage>
        <taxon>Bacteria</taxon>
        <taxon>Bacillati</taxon>
        <taxon>Actinomycetota</taxon>
        <taxon>Actinomycetes</taxon>
        <taxon>Streptosporangiales</taxon>
        <taxon>Thermomonosporaceae</taxon>
        <taxon>Actinocorallia</taxon>
    </lineage>
</organism>
<dbReference type="EMBL" id="BAAATZ010000006">
    <property type="protein sequence ID" value="GAA2722876.1"/>
    <property type="molecule type" value="Genomic_DNA"/>
</dbReference>
<dbReference type="Pfam" id="PF13622">
    <property type="entry name" value="4HBT_3"/>
    <property type="match status" value="1"/>
</dbReference>
<feature type="domain" description="Acyl-CoA thioesterase-like N-terminal HotDog" evidence="3">
    <location>
        <begin position="33"/>
        <end position="109"/>
    </location>
</feature>
<dbReference type="Pfam" id="PF20789">
    <property type="entry name" value="4HBT_3C"/>
    <property type="match status" value="1"/>
</dbReference>
<keyword evidence="2" id="KW-0378">Hydrolase</keyword>
<evidence type="ECO:0000259" key="3">
    <source>
        <dbReference type="Pfam" id="PF13622"/>
    </source>
</evidence>
<proteinExistence type="inferred from homology"/>
<dbReference type="InterPro" id="IPR042171">
    <property type="entry name" value="Acyl-CoA_hotdog"/>
</dbReference>
<dbReference type="InterPro" id="IPR003703">
    <property type="entry name" value="Acyl_CoA_thio"/>
</dbReference>
<accession>A0ABN3U238</accession>
<dbReference type="CDD" id="cd03445">
    <property type="entry name" value="Thioesterase_II_repeat2"/>
    <property type="match status" value="1"/>
</dbReference>
<dbReference type="Gene3D" id="2.40.160.210">
    <property type="entry name" value="Acyl-CoA thioesterase, double hotdog domain"/>
    <property type="match status" value="1"/>
</dbReference>